<keyword evidence="4 8" id="KW-0732">Signal</keyword>
<dbReference type="GO" id="GO:0030600">
    <property type="term" value="F:feruloyl esterase activity"/>
    <property type="evidence" value="ECO:0007669"/>
    <property type="project" value="UniProtKB-ARBA"/>
</dbReference>
<reference evidence="9" key="1">
    <citation type="submission" date="2023-06" db="EMBL/GenBank/DDBJ databases">
        <title>Multi-omics analyses reveal the molecular pathogenesis toolkit of Lasiodiplodia hormozganensis, a cross-kingdom pathogen.</title>
        <authorList>
            <person name="Felix C."/>
            <person name="Meneses R."/>
            <person name="Goncalves M.F.M."/>
            <person name="Tilleman L."/>
            <person name="Duarte A.S."/>
            <person name="Jorrin-Novo J.V."/>
            <person name="Van De Peer Y."/>
            <person name="Deforce D."/>
            <person name="Van Nieuwerburgh F."/>
            <person name="Esteves A.C."/>
            <person name="Alves A."/>
        </authorList>
    </citation>
    <scope>NUCLEOTIDE SEQUENCE</scope>
    <source>
        <strain evidence="9">CBS 339.90</strain>
    </source>
</reference>
<dbReference type="PANTHER" id="PTHR33938">
    <property type="entry name" value="FERULOYL ESTERASE B-RELATED"/>
    <property type="match status" value="1"/>
</dbReference>
<evidence type="ECO:0000256" key="8">
    <source>
        <dbReference type="RuleBase" id="RU361238"/>
    </source>
</evidence>
<dbReference type="Pfam" id="PF07519">
    <property type="entry name" value="Tannase"/>
    <property type="match status" value="1"/>
</dbReference>
<feature type="chain" id="PRO_5041488850" description="Carboxylic ester hydrolase" evidence="8">
    <location>
        <begin position="19"/>
        <end position="535"/>
    </location>
</feature>
<proteinExistence type="inferred from homology"/>
<gene>
    <name evidence="9" type="primary">faeB-2_2</name>
    <name evidence="9" type="ORF">DIS24_g11878</name>
</gene>
<dbReference type="Gene3D" id="3.40.50.1820">
    <property type="entry name" value="alpha/beta hydrolase"/>
    <property type="match status" value="1"/>
</dbReference>
<dbReference type="AlphaFoldDB" id="A0AA40BV45"/>
<dbReference type="SUPFAM" id="SSF53474">
    <property type="entry name" value="alpha/beta-Hydrolases"/>
    <property type="match status" value="1"/>
</dbReference>
<dbReference type="GO" id="GO:0046872">
    <property type="term" value="F:metal ion binding"/>
    <property type="evidence" value="ECO:0007669"/>
    <property type="project" value="UniProtKB-KW"/>
</dbReference>
<dbReference type="InterPro" id="IPR029058">
    <property type="entry name" value="AB_hydrolase_fold"/>
</dbReference>
<evidence type="ECO:0000256" key="7">
    <source>
        <dbReference type="ARBA" id="ARBA00023157"/>
    </source>
</evidence>
<dbReference type="Proteomes" id="UP001175001">
    <property type="component" value="Unassembled WGS sequence"/>
</dbReference>
<protein>
    <recommendedName>
        <fullName evidence="8">Carboxylic ester hydrolase</fullName>
        <ecNumber evidence="8">3.1.1.-</ecNumber>
    </recommendedName>
</protein>
<keyword evidence="6" id="KW-0106">Calcium</keyword>
<keyword evidence="10" id="KW-1185">Reference proteome</keyword>
<name>A0AA40BV45_9PEZI</name>
<evidence type="ECO:0000256" key="3">
    <source>
        <dbReference type="ARBA" id="ARBA00022723"/>
    </source>
</evidence>
<evidence type="ECO:0000313" key="10">
    <source>
        <dbReference type="Proteomes" id="UP001175001"/>
    </source>
</evidence>
<dbReference type="EMBL" id="JAUJDW010000199">
    <property type="protein sequence ID" value="KAK0614826.1"/>
    <property type="molecule type" value="Genomic_DNA"/>
</dbReference>
<evidence type="ECO:0000256" key="1">
    <source>
        <dbReference type="ARBA" id="ARBA00006249"/>
    </source>
</evidence>
<comment type="caution">
    <text evidence="9">The sequence shown here is derived from an EMBL/GenBank/DDBJ whole genome shotgun (WGS) entry which is preliminary data.</text>
</comment>
<accession>A0AA40BV45</accession>
<keyword evidence="3" id="KW-0479">Metal-binding</keyword>
<keyword evidence="7" id="KW-1015">Disulfide bond</keyword>
<dbReference type="InterPro" id="IPR011118">
    <property type="entry name" value="Tannase/feruloyl_esterase"/>
</dbReference>
<organism evidence="9 10">
    <name type="scientific">Lasiodiplodia hormozganensis</name>
    <dbReference type="NCBI Taxonomy" id="869390"/>
    <lineage>
        <taxon>Eukaryota</taxon>
        <taxon>Fungi</taxon>
        <taxon>Dikarya</taxon>
        <taxon>Ascomycota</taxon>
        <taxon>Pezizomycotina</taxon>
        <taxon>Dothideomycetes</taxon>
        <taxon>Dothideomycetes incertae sedis</taxon>
        <taxon>Botryosphaeriales</taxon>
        <taxon>Botryosphaeriaceae</taxon>
        <taxon>Lasiodiplodia</taxon>
    </lineage>
</organism>
<feature type="signal peptide" evidence="8">
    <location>
        <begin position="1"/>
        <end position="18"/>
    </location>
</feature>
<keyword evidence="5 8" id="KW-0378">Hydrolase</keyword>
<dbReference type="PANTHER" id="PTHR33938:SF2">
    <property type="entry name" value="CARBOXYLIC ESTER HYDROLASE"/>
    <property type="match status" value="1"/>
</dbReference>
<evidence type="ECO:0000256" key="2">
    <source>
        <dbReference type="ARBA" id="ARBA00022487"/>
    </source>
</evidence>
<evidence type="ECO:0000313" key="9">
    <source>
        <dbReference type="EMBL" id="KAK0614826.1"/>
    </source>
</evidence>
<sequence>MKPQTVLGSLALARAASALNCSVDAFQSFLNSNGTTANVTFAAAHTVNSTMVLPADADAALSSDLPNLCAVEVNVTGPVAGSHYSFGLFLPEDWNGRLIAAAPGGGINWRDIGASVRYGFAAVSSDSGHSGMDGVPGWQTPESLIDWGYRGVHGCTVVAKSIIEAWYGKASSYNYFTGCSVGGRHALKQLQTYPEDYDGVLAGAPAWWTTHQQLWNLKQTTYNAPANSSHTIPTAMYDVIGAEVLRQCDPQDGLTDQVISDPLGCNFNPTTLLCGTANSTTNCLSSAQLDTLYKIYNDWVDVNQTFVYPHVALGSEAMFASQLGDGSDSSISGQLWYMQNIMGLTNFTWTDLDYAFLQYAERTNPGNATADDFDLAPFYARGGKLIHWHGFSDATVAPGASVYYHDHVERTLAPQGIDVDDFYKLFLVPGLEHCTGTPATMNAAWYIGGPTQAGEFDTPPSGIAADAQHDPLLAIMAWVENGTAPASLVASKFANDSDPVDVTLQRPICPYPQQARYKGSGDVAEAGSWECAGLY</sequence>
<evidence type="ECO:0000256" key="4">
    <source>
        <dbReference type="ARBA" id="ARBA00022729"/>
    </source>
</evidence>
<dbReference type="EC" id="3.1.1.-" evidence="8"/>
<keyword evidence="2" id="KW-0719">Serine esterase</keyword>
<comment type="similarity">
    <text evidence="1 8">Belongs to the tannase family.</text>
</comment>
<evidence type="ECO:0000256" key="6">
    <source>
        <dbReference type="ARBA" id="ARBA00022837"/>
    </source>
</evidence>
<evidence type="ECO:0000256" key="5">
    <source>
        <dbReference type="ARBA" id="ARBA00022801"/>
    </source>
</evidence>